<comment type="caution">
    <text evidence="2">The sequence shown here is derived from an EMBL/GenBank/DDBJ whole genome shotgun (WGS) entry which is preliminary data.</text>
</comment>
<name>A0ABU5N0L5_9BACT</name>
<protein>
    <submittedName>
        <fullName evidence="2">Uncharacterized protein</fullName>
    </submittedName>
</protein>
<keyword evidence="1" id="KW-0732">Signal</keyword>
<feature type="signal peptide" evidence="1">
    <location>
        <begin position="1"/>
        <end position="23"/>
    </location>
</feature>
<dbReference type="EMBL" id="JARVCO010000012">
    <property type="protein sequence ID" value="MDZ8119968.1"/>
    <property type="molecule type" value="Genomic_DNA"/>
</dbReference>
<keyword evidence="3" id="KW-1185">Reference proteome</keyword>
<accession>A0ABU5N0L5</accession>
<evidence type="ECO:0000313" key="3">
    <source>
        <dbReference type="Proteomes" id="UP001290861"/>
    </source>
</evidence>
<gene>
    <name evidence="2" type="ORF">P9H32_15160</name>
</gene>
<reference evidence="2 3" key="1">
    <citation type="journal article" date="2024" name="Appl. Environ. Microbiol.">
        <title>Pontiella agarivorans sp. nov., a novel marine anaerobic bacterium capable of degrading macroalgal polysaccharides and fixing nitrogen.</title>
        <authorList>
            <person name="Liu N."/>
            <person name="Kivenson V."/>
            <person name="Peng X."/>
            <person name="Cui Z."/>
            <person name="Lankiewicz T.S."/>
            <person name="Gosselin K.M."/>
            <person name="English C.J."/>
            <person name="Blair E.M."/>
            <person name="O'Malley M.A."/>
            <person name="Valentine D.L."/>
        </authorList>
    </citation>
    <scope>NUCLEOTIDE SEQUENCE [LARGE SCALE GENOMIC DNA]</scope>
    <source>
        <strain evidence="2 3">NLcol2</strain>
    </source>
</reference>
<evidence type="ECO:0000256" key="1">
    <source>
        <dbReference type="SAM" id="SignalP"/>
    </source>
</evidence>
<dbReference type="RefSeq" id="WP_322609748.1">
    <property type="nucleotide sequence ID" value="NZ_JARVCO010000012.1"/>
</dbReference>
<sequence length="626" mass="65949">MTKQLHLIPLLLLLLLPSRPAVAVTTWKGGVSGYWDVPTNWAGGYPASNTTVRLNHDRQTNAYTVVVSGPATTDKLWIDTYGSVPVHLLVNPSGSLELYSMRMGFKEDDRESGFTIDGGSVLGMEAASSAITNTAFLIGNNPGCIATLDIINDGTLSVMGSNGLVAAGSKESIGRITVTNGTMNIRDSLTLGKGPQALGELQISGTSSVSITGMLHMAKLELGALSPTGTVHVSGGSLECGGLNIGARGTGSFTLEGGQVQALAGGITLGQFDSSARLNIFGGTMETIGSPLTIGQLDSSADLCMTNGFLNIDGAITLGASSRTAGSMLLTGGTVHTKELIISSASSSTGTVHIQGGTFDVDETVQVGPEGTGALHLECGILRTTDLVAGGGAAAACTLTGGELIIRGPENSDLALSNSLLHLEKTLIQWSNPNLSAWVSNSVSSGSLTWTNGMAYGTLSSNGFDGCLTNQHSLLFWDNLDNGSFSTQSVLWVEESPYLTWTDSHLLYGSNALWSADPDQDGQNNLIEFGLGGNPTNGPDPETRTTFLPRADLNQMEFTYRRRSQPAAYGLTYQLEHSSDLVTPNWTTAEFIPFGESAPFEDFVTVTNRIPMNHEHRYIRLSIQLD</sequence>
<proteinExistence type="predicted"/>
<dbReference type="Proteomes" id="UP001290861">
    <property type="component" value="Unassembled WGS sequence"/>
</dbReference>
<evidence type="ECO:0000313" key="2">
    <source>
        <dbReference type="EMBL" id="MDZ8119968.1"/>
    </source>
</evidence>
<organism evidence="2 3">
    <name type="scientific">Pontiella agarivorans</name>
    <dbReference type="NCBI Taxonomy" id="3038953"/>
    <lineage>
        <taxon>Bacteria</taxon>
        <taxon>Pseudomonadati</taxon>
        <taxon>Kiritimatiellota</taxon>
        <taxon>Kiritimatiellia</taxon>
        <taxon>Kiritimatiellales</taxon>
        <taxon>Pontiellaceae</taxon>
        <taxon>Pontiella</taxon>
    </lineage>
</organism>
<feature type="chain" id="PRO_5047259415" evidence="1">
    <location>
        <begin position="24"/>
        <end position="626"/>
    </location>
</feature>